<dbReference type="AlphaFoldDB" id="A0A944CC55"/>
<dbReference type="Gene3D" id="3.30.70.1060">
    <property type="entry name" value="Dimeric alpha+beta barrel"/>
    <property type="match status" value="1"/>
</dbReference>
<dbReference type="Pfam" id="PF03795">
    <property type="entry name" value="YCII"/>
    <property type="match status" value="1"/>
</dbReference>
<accession>A0A944CC55</accession>
<evidence type="ECO:0000313" key="4">
    <source>
        <dbReference type="Proteomes" id="UP000705379"/>
    </source>
</evidence>
<evidence type="ECO:0000313" key="3">
    <source>
        <dbReference type="EMBL" id="MBS8260685.1"/>
    </source>
</evidence>
<dbReference type="InterPro" id="IPR005545">
    <property type="entry name" value="YCII"/>
</dbReference>
<dbReference type="InterPro" id="IPR011008">
    <property type="entry name" value="Dimeric_a/b-barrel"/>
</dbReference>
<sequence>MPAWVAYKEVARKRGALALELFAVESVPAGGPASVPENLEKHLAYQRELESKGTLVLAGPVSNAAGDMMEGAGLIIYRAASLAEARAIADADPMHASGARTYSLRRWLINEGSLTISVGLSTKTVSLS</sequence>
<comment type="similarity">
    <text evidence="1">Belongs to the YciI family.</text>
</comment>
<protein>
    <recommendedName>
        <fullName evidence="2">YCII-related domain-containing protein</fullName>
    </recommendedName>
</protein>
<organism evidence="3 4">
    <name type="scientific">Roseibium polysiphoniae</name>
    <dbReference type="NCBI Taxonomy" id="2571221"/>
    <lineage>
        <taxon>Bacteria</taxon>
        <taxon>Pseudomonadati</taxon>
        <taxon>Pseudomonadota</taxon>
        <taxon>Alphaproteobacteria</taxon>
        <taxon>Hyphomicrobiales</taxon>
        <taxon>Stappiaceae</taxon>
        <taxon>Roseibium</taxon>
    </lineage>
</organism>
<reference evidence="3" key="2">
    <citation type="journal article" date="2021" name="Microorganisms">
        <title>Bacterial Dimethylsulfoniopropionate Biosynthesis in the East China Sea.</title>
        <authorList>
            <person name="Liu J."/>
            <person name="Zhang Y."/>
            <person name="Liu J."/>
            <person name="Zhong H."/>
            <person name="Williams B.T."/>
            <person name="Zheng Y."/>
            <person name="Curson A.R.J."/>
            <person name="Sun C."/>
            <person name="Sun H."/>
            <person name="Song D."/>
            <person name="Wagner Mackenzie B."/>
            <person name="Bermejo Martinez A."/>
            <person name="Todd J.D."/>
            <person name="Zhang X.H."/>
        </authorList>
    </citation>
    <scope>NUCLEOTIDE SEQUENCE</scope>
    <source>
        <strain evidence="3">AESS21</strain>
    </source>
</reference>
<dbReference type="EMBL" id="QTKU01000002">
    <property type="protein sequence ID" value="MBS8260685.1"/>
    <property type="molecule type" value="Genomic_DNA"/>
</dbReference>
<proteinExistence type="inferred from homology"/>
<evidence type="ECO:0000259" key="2">
    <source>
        <dbReference type="Pfam" id="PF03795"/>
    </source>
</evidence>
<reference evidence="3" key="1">
    <citation type="submission" date="2018-08" db="EMBL/GenBank/DDBJ databases">
        <authorList>
            <person name="Jin W."/>
            <person name="Wang H."/>
            <person name="Yang Y."/>
            <person name="Li M."/>
            <person name="Liu J."/>
        </authorList>
    </citation>
    <scope>NUCLEOTIDE SEQUENCE</scope>
    <source>
        <strain evidence="3">AESS21</strain>
    </source>
</reference>
<feature type="domain" description="YCII-related" evidence="2">
    <location>
        <begin position="37"/>
        <end position="107"/>
    </location>
</feature>
<dbReference type="Proteomes" id="UP000705379">
    <property type="component" value="Unassembled WGS sequence"/>
</dbReference>
<name>A0A944CC55_9HYPH</name>
<dbReference type="SUPFAM" id="SSF54909">
    <property type="entry name" value="Dimeric alpha+beta barrel"/>
    <property type="match status" value="1"/>
</dbReference>
<evidence type="ECO:0000256" key="1">
    <source>
        <dbReference type="ARBA" id="ARBA00007689"/>
    </source>
</evidence>
<comment type="caution">
    <text evidence="3">The sequence shown here is derived from an EMBL/GenBank/DDBJ whole genome shotgun (WGS) entry which is preliminary data.</text>
</comment>
<gene>
    <name evidence="3" type="ORF">DYI23_10685</name>
</gene>